<dbReference type="RefSeq" id="XP_003021145.1">
    <property type="nucleotide sequence ID" value="XM_003021099.1"/>
</dbReference>
<evidence type="ECO:0000313" key="2">
    <source>
        <dbReference type="Proteomes" id="UP000008383"/>
    </source>
</evidence>
<dbReference type="InterPro" id="IPR006771">
    <property type="entry name" value="CetA-like"/>
</dbReference>
<evidence type="ECO:0000313" key="1">
    <source>
        <dbReference type="EMBL" id="EFE40527.1"/>
    </source>
</evidence>
<dbReference type="AlphaFoldDB" id="D4DCA7"/>
<dbReference type="PANTHER" id="PTHR36195:SF4">
    <property type="entry name" value="DOMAIN PROTEIN, PUTATIVE (AFU_ORTHOLOGUE AFUA_5G01990)-RELATED"/>
    <property type="match status" value="1"/>
</dbReference>
<name>D4DCA7_TRIVH</name>
<sequence length="238" mass="25806">MISPLSPSSAPTSHIQATIASFSKPLPNISFKMQFKAIALTAIAAITPFTAAVGHAIVENHCDNNAYLWSVGGSVGPQQTITPGHTYSEQFRYDPVSGGIALKITRVKDGIYNGSPQTIFAYTLTDTNTFYDLSDVFGDAFAGTSGLLVSTSNPDCPDIWCLTVSHQLARSLLLPAKEMPISPSLSALSRQNKFLNLYVLNLAHLLFGYHRLTSIKNEHNDWIGKLILEPLLIGLSIQ</sequence>
<proteinExistence type="predicted"/>
<dbReference type="EMBL" id="ACYE01000241">
    <property type="protein sequence ID" value="EFE40527.1"/>
    <property type="molecule type" value="Genomic_DNA"/>
</dbReference>
<dbReference type="Proteomes" id="UP000008383">
    <property type="component" value="Unassembled WGS sequence"/>
</dbReference>
<keyword evidence="2" id="KW-1185">Reference proteome</keyword>
<dbReference type="Pfam" id="PF04681">
    <property type="entry name" value="Bys1"/>
    <property type="match status" value="1"/>
</dbReference>
<organism evidence="1 2">
    <name type="scientific">Trichophyton verrucosum (strain HKI 0517)</name>
    <dbReference type="NCBI Taxonomy" id="663202"/>
    <lineage>
        <taxon>Eukaryota</taxon>
        <taxon>Fungi</taxon>
        <taxon>Dikarya</taxon>
        <taxon>Ascomycota</taxon>
        <taxon>Pezizomycotina</taxon>
        <taxon>Eurotiomycetes</taxon>
        <taxon>Eurotiomycetidae</taxon>
        <taxon>Onygenales</taxon>
        <taxon>Arthrodermataceae</taxon>
        <taxon>Trichophyton</taxon>
    </lineage>
</organism>
<dbReference type="KEGG" id="tve:TRV_04760"/>
<protein>
    <submittedName>
        <fullName evidence="1">GPI anchored cell wall protein, putative</fullName>
    </submittedName>
</protein>
<dbReference type="GeneID" id="9577988"/>
<dbReference type="OrthoDB" id="3682664at2759"/>
<comment type="caution">
    <text evidence="1">The sequence shown here is derived from an EMBL/GenBank/DDBJ whole genome shotgun (WGS) entry which is preliminary data.</text>
</comment>
<gene>
    <name evidence="1" type="ORF">TRV_04760</name>
</gene>
<reference evidence="2" key="1">
    <citation type="journal article" date="2011" name="Genome Biol.">
        <title>Comparative and functional genomics provide insights into the pathogenicity of dermatophytic fungi.</title>
        <authorList>
            <person name="Burmester A."/>
            <person name="Shelest E."/>
            <person name="Gloeckner G."/>
            <person name="Heddergott C."/>
            <person name="Schindler S."/>
            <person name="Staib P."/>
            <person name="Heidel A."/>
            <person name="Felder M."/>
            <person name="Petzold A."/>
            <person name="Szafranski K."/>
            <person name="Feuermann M."/>
            <person name="Pedruzzi I."/>
            <person name="Priebe S."/>
            <person name="Groth M."/>
            <person name="Winkler R."/>
            <person name="Li W."/>
            <person name="Kniemeyer O."/>
            <person name="Schroeckh V."/>
            <person name="Hertweck C."/>
            <person name="Hube B."/>
            <person name="White T.C."/>
            <person name="Platzer M."/>
            <person name="Guthke R."/>
            <person name="Heitman J."/>
            <person name="Woestemeyer J."/>
            <person name="Zipfel P.F."/>
            <person name="Monod M."/>
            <person name="Brakhage A.A."/>
        </authorList>
    </citation>
    <scope>NUCLEOTIDE SEQUENCE [LARGE SCALE GENOMIC DNA]</scope>
    <source>
        <strain evidence="2">HKI 0517</strain>
    </source>
</reference>
<accession>D4DCA7</accession>
<dbReference type="HOGENOM" id="CLU_1166572_0_0_1"/>
<dbReference type="PANTHER" id="PTHR36195">
    <property type="entry name" value="DOMAIN PROTEIN, PUTATIVE (AFU_ORTHOLOGUE AFUA_5G01990)-RELATED-RELATED"/>
    <property type="match status" value="1"/>
</dbReference>